<evidence type="ECO:0000256" key="5">
    <source>
        <dbReference type="ARBA" id="ARBA00022723"/>
    </source>
</evidence>
<evidence type="ECO:0000256" key="9">
    <source>
        <dbReference type="ARBA" id="ARBA00022989"/>
    </source>
</evidence>
<keyword evidence="8" id="KW-0106">Calcium</keyword>
<dbReference type="EMBL" id="OA893644">
    <property type="protein sequence ID" value="CAD7285085.1"/>
    <property type="molecule type" value="Genomic_DNA"/>
</dbReference>
<sequence>RRLKYCFDQVHGIKHFGSLSGCFLHMVSEGGKRSLWRGNGVNVLKIAPESALKFMAYEQAKRQIRGDSQLELRLWERFLAGAFAGALSQSAIYPLEVLKTRLALGTTGEYHGIFDAIRKIRRVEGIRSFYRGYFPNLLGILPYAGIELAVYETLKAEFIPPNKTEPGILLSLLCATASSTCGQVCAYPFALIRTKLQAQAVLFPNGKLRKRPTTTLAVVKTILQYEGWRGLYRGLLPNFLKVIPAVSISYAVYEKTRAALGVTMT</sequence>
<dbReference type="EMBL" id="CAJPEX010011607">
    <property type="protein sequence ID" value="CAG0925237.1"/>
    <property type="molecule type" value="Genomic_DNA"/>
</dbReference>
<evidence type="ECO:0000256" key="1">
    <source>
        <dbReference type="ARBA" id="ARBA00004448"/>
    </source>
</evidence>
<dbReference type="Gene3D" id="1.50.40.10">
    <property type="entry name" value="Mitochondrial carrier domain"/>
    <property type="match status" value="1"/>
</dbReference>
<evidence type="ECO:0000256" key="3">
    <source>
        <dbReference type="ARBA" id="ARBA00022448"/>
    </source>
</evidence>
<evidence type="ECO:0000256" key="8">
    <source>
        <dbReference type="ARBA" id="ARBA00022837"/>
    </source>
</evidence>
<comment type="subcellular location">
    <subcellularLocation>
        <location evidence="1">Mitochondrion inner membrane</location>
        <topology evidence="1">Multi-pass membrane protein</topology>
    </subcellularLocation>
</comment>
<organism evidence="14">
    <name type="scientific">Notodromas monacha</name>
    <dbReference type="NCBI Taxonomy" id="399045"/>
    <lineage>
        <taxon>Eukaryota</taxon>
        <taxon>Metazoa</taxon>
        <taxon>Ecdysozoa</taxon>
        <taxon>Arthropoda</taxon>
        <taxon>Crustacea</taxon>
        <taxon>Oligostraca</taxon>
        <taxon>Ostracoda</taxon>
        <taxon>Podocopa</taxon>
        <taxon>Podocopida</taxon>
        <taxon>Cypridocopina</taxon>
        <taxon>Cypridoidea</taxon>
        <taxon>Cyprididae</taxon>
        <taxon>Notodromas</taxon>
    </lineage>
</organism>
<evidence type="ECO:0000256" key="12">
    <source>
        <dbReference type="PROSITE-ProRule" id="PRU00282"/>
    </source>
</evidence>
<keyword evidence="7" id="KW-0999">Mitochondrion inner membrane</keyword>
<keyword evidence="9" id="KW-1133">Transmembrane helix</keyword>
<dbReference type="OrthoDB" id="270584at2759"/>
<evidence type="ECO:0000256" key="7">
    <source>
        <dbReference type="ARBA" id="ARBA00022792"/>
    </source>
</evidence>
<accession>A0A7R9C2Z6</accession>
<dbReference type="SUPFAM" id="SSF103506">
    <property type="entry name" value="Mitochondrial carrier"/>
    <property type="match status" value="1"/>
</dbReference>
<feature type="non-terminal residue" evidence="14">
    <location>
        <position position="1"/>
    </location>
</feature>
<dbReference type="GO" id="GO:0055085">
    <property type="term" value="P:transmembrane transport"/>
    <property type="evidence" value="ECO:0007669"/>
    <property type="project" value="InterPro"/>
</dbReference>
<keyword evidence="15" id="KW-1185">Reference proteome</keyword>
<dbReference type="FunFam" id="1.50.40.10:FF:000016">
    <property type="entry name" value="Solute carrier family 25 member 23"/>
    <property type="match status" value="1"/>
</dbReference>
<keyword evidence="4 12" id="KW-0812">Transmembrane</keyword>
<dbReference type="AlphaFoldDB" id="A0A7R9C2Z6"/>
<keyword evidence="3 13" id="KW-0813">Transport</keyword>
<dbReference type="Pfam" id="PF00153">
    <property type="entry name" value="Mito_carr"/>
    <property type="match status" value="3"/>
</dbReference>
<comment type="similarity">
    <text evidence="2 13">Belongs to the mitochondrial carrier (TC 2.A.29) family.</text>
</comment>
<keyword evidence="11 12" id="KW-0472">Membrane</keyword>
<reference evidence="14" key="1">
    <citation type="submission" date="2020-11" db="EMBL/GenBank/DDBJ databases">
        <authorList>
            <person name="Tran Van P."/>
        </authorList>
    </citation>
    <scope>NUCLEOTIDE SEQUENCE</scope>
</reference>
<evidence type="ECO:0000313" key="14">
    <source>
        <dbReference type="EMBL" id="CAD7285085.1"/>
    </source>
</evidence>
<keyword evidence="6" id="KW-0677">Repeat</keyword>
<dbReference type="InterPro" id="IPR023395">
    <property type="entry name" value="MCP_dom_sf"/>
</dbReference>
<dbReference type="PRINTS" id="PR00926">
    <property type="entry name" value="MITOCARRIER"/>
</dbReference>
<dbReference type="Proteomes" id="UP000678499">
    <property type="component" value="Unassembled WGS sequence"/>
</dbReference>
<feature type="repeat" description="Solcar" evidence="12">
    <location>
        <begin position="166"/>
        <end position="259"/>
    </location>
</feature>
<name>A0A7R9C2Z6_9CRUS</name>
<protein>
    <submittedName>
        <fullName evidence="14">Uncharacterized protein</fullName>
    </submittedName>
</protein>
<feature type="repeat" description="Solcar" evidence="12">
    <location>
        <begin position="72"/>
        <end position="157"/>
    </location>
</feature>
<evidence type="ECO:0000256" key="13">
    <source>
        <dbReference type="RuleBase" id="RU000488"/>
    </source>
</evidence>
<dbReference type="InterPro" id="IPR018108">
    <property type="entry name" value="MCP_transmembrane"/>
</dbReference>
<evidence type="ECO:0000256" key="10">
    <source>
        <dbReference type="ARBA" id="ARBA00023128"/>
    </source>
</evidence>
<dbReference type="InterPro" id="IPR002067">
    <property type="entry name" value="MCP"/>
</dbReference>
<dbReference type="GO" id="GO:0005743">
    <property type="term" value="C:mitochondrial inner membrane"/>
    <property type="evidence" value="ECO:0007669"/>
    <property type="project" value="UniProtKB-SubCell"/>
</dbReference>
<dbReference type="PROSITE" id="PS50920">
    <property type="entry name" value="SOLCAR"/>
    <property type="match status" value="3"/>
</dbReference>
<proteinExistence type="inferred from homology"/>
<dbReference type="PANTHER" id="PTHR24089">
    <property type="entry name" value="SOLUTE CARRIER FAMILY 25"/>
    <property type="match status" value="1"/>
</dbReference>
<evidence type="ECO:0000256" key="4">
    <source>
        <dbReference type="ARBA" id="ARBA00022692"/>
    </source>
</evidence>
<evidence type="ECO:0000256" key="11">
    <source>
        <dbReference type="ARBA" id="ARBA00023136"/>
    </source>
</evidence>
<dbReference type="GO" id="GO:0046872">
    <property type="term" value="F:metal ion binding"/>
    <property type="evidence" value="ECO:0007669"/>
    <property type="project" value="UniProtKB-KW"/>
</dbReference>
<evidence type="ECO:0000313" key="15">
    <source>
        <dbReference type="Proteomes" id="UP000678499"/>
    </source>
</evidence>
<keyword evidence="5" id="KW-0479">Metal-binding</keyword>
<evidence type="ECO:0000256" key="6">
    <source>
        <dbReference type="ARBA" id="ARBA00022737"/>
    </source>
</evidence>
<gene>
    <name evidence="14" type="ORF">NMOB1V02_LOCUS12687</name>
</gene>
<evidence type="ECO:0000256" key="2">
    <source>
        <dbReference type="ARBA" id="ARBA00006375"/>
    </source>
</evidence>
<keyword evidence="10" id="KW-0496">Mitochondrion</keyword>
<feature type="repeat" description="Solcar" evidence="12">
    <location>
        <begin position="1"/>
        <end position="63"/>
    </location>
</feature>